<protein>
    <recommendedName>
        <fullName evidence="3">N-acetyltransferase domain-containing protein</fullName>
    </recommendedName>
</protein>
<dbReference type="SUPFAM" id="SSF55729">
    <property type="entry name" value="Acyl-CoA N-acyltransferases (Nat)"/>
    <property type="match status" value="1"/>
</dbReference>
<dbReference type="PANTHER" id="PTHR20905">
    <property type="entry name" value="N-ACETYLTRANSFERASE-RELATED"/>
    <property type="match status" value="1"/>
</dbReference>
<reference evidence="1" key="1">
    <citation type="submission" date="2023-10" db="EMBL/GenBank/DDBJ databases">
        <title>Genome assembly of Pristionchus species.</title>
        <authorList>
            <person name="Yoshida K."/>
            <person name="Sommer R.J."/>
        </authorList>
    </citation>
    <scope>NUCLEOTIDE SEQUENCE</scope>
    <source>
        <strain evidence="1">RS5133</strain>
    </source>
</reference>
<dbReference type="Gene3D" id="3.40.630.30">
    <property type="match status" value="1"/>
</dbReference>
<sequence>DKYVFRSVTPADKDLILKMVNEGFLKSCPHSRTFNMTPDTFRVTIYPDALKNQYSRIVIEKESGKVIGFRLYSISHRDQTKDIPTYDVDPEAMTEDVIHYLTRILAVQKQMIWELKPSVNKLLRQELTFIEPEHQRNGIGSKFISLLNLDELKKEQVDGIQSEATSHSNQQMLTKLGYVKLSEAQPEDYVRADGTTVKLPDETTSLKLFYKAL</sequence>
<dbReference type="GO" id="GO:0008080">
    <property type="term" value="F:N-acetyltransferase activity"/>
    <property type="evidence" value="ECO:0007669"/>
    <property type="project" value="TreeGrafter"/>
</dbReference>
<evidence type="ECO:0000313" key="2">
    <source>
        <dbReference type="Proteomes" id="UP001432322"/>
    </source>
</evidence>
<organism evidence="1 2">
    <name type="scientific">Pristionchus fissidentatus</name>
    <dbReference type="NCBI Taxonomy" id="1538716"/>
    <lineage>
        <taxon>Eukaryota</taxon>
        <taxon>Metazoa</taxon>
        <taxon>Ecdysozoa</taxon>
        <taxon>Nematoda</taxon>
        <taxon>Chromadorea</taxon>
        <taxon>Rhabditida</taxon>
        <taxon>Rhabditina</taxon>
        <taxon>Diplogasteromorpha</taxon>
        <taxon>Diplogasteroidea</taxon>
        <taxon>Neodiplogasteridae</taxon>
        <taxon>Pristionchus</taxon>
    </lineage>
</organism>
<name>A0AAV5W692_9BILA</name>
<dbReference type="Proteomes" id="UP001432322">
    <property type="component" value="Unassembled WGS sequence"/>
</dbReference>
<feature type="non-terminal residue" evidence="1">
    <location>
        <position position="1"/>
    </location>
</feature>
<evidence type="ECO:0000313" key="1">
    <source>
        <dbReference type="EMBL" id="GMT27484.1"/>
    </source>
</evidence>
<accession>A0AAV5W692</accession>
<evidence type="ECO:0008006" key="3">
    <source>
        <dbReference type="Google" id="ProtNLM"/>
    </source>
</evidence>
<keyword evidence="2" id="KW-1185">Reference proteome</keyword>
<dbReference type="PANTHER" id="PTHR20905:SF30">
    <property type="entry name" value="N-ACETYLTRANSFERASE DOMAIN-CONTAINING PROTEIN"/>
    <property type="match status" value="1"/>
</dbReference>
<dbReference type="EMBL" id="BTSY01000005">
    <property type="protein sequence ID" value="GMT27484.1"/>
    <property type="molecule type" value="Genomic_DNA"/>
</dbReference>
<dbReference type="AlphaFoldDB" id="A0AAV5W692"/>
<proteinExistence type="predicted"/>
<comment type="caution">
    <text evidence="1">The sequence shown here is derived from an EMBL/GenBank/DDBJ whole genome shotgun (WGS) entry which is preliminary data.</text>
</comment>
<dbReference type="InterPro" id="IPR016181">
    <property type="entry name" value="Acyl_CoA_acyltransferase"/>
</dbReference>
<gene>
    <name evidence="1" type="ORF">PFISCL1PPCAC_18781</name>
</gene>